<reference evidence="1 2" key="1">
    <citation type="submission" date="2018-06" db="EMBL/GenBank/DDBJ databases">
        <authorList>
            <consortium name="Pathogen Informatics"/>
            <person name="Doyle S."/>
        </authorList>
    </citation>
    <scope>NUCLEOTIDE SEQUENCE [LARGE SCALE GENOMIC DNA]</scope>
    <source>
        <strain evidence="1 2">NCTC1542</strain>
    </source>
</reference>
<dbReference type="Proteomes" id="UP000255389">
    <property type="component" value="Unassembled WGS sequence"/>
</dbReference>
<name>A0A378USJ3_MYCFO</name>
<accession>A0A378USJ3</accession>
<dbReference type="EMBL" id="UGQY01000002">
    <property type="protein sequence ID" value="STZ87815.1"/>
    <property type="molecule type" value="Genomic_DNA"/>
</dbReference>
<sequence>MQGLGRPGDDLLADLATAMAEADRGGSLYEAANILAQLAADRAELDKVMPVLSSVRPRTWLRLDTALRKSWQPSHRWRQIIEAAWHRSDSVALLLTACSGDGRQRRVL</sequence>
<evidence type="ECO:0000313" key="2">
    <source>
        <dbReference type="Proteomes" id="UP000255389"/>
    </source>
</evidence>
<protein>
    <submittedName>
        <fullName evidence="1">Uncharacterized protein</fullName>
    </submittedName>
</protein>
<proteinExistence type="predicted"/>
<dbReference type="AlphaFoldDB" id="A0A378USJ3"/>
<evidence type="ECO:0000313" key="1">
    <source>
        <dbReference type="EMBL" id="STZ87815.1"/>
    </source>
</evidence>
<gene>
    <name evidence="1" type="ORF">NCTC1542_02587</name>
</gene>
<organism evidence="1 2">
    <name type="scientific">Mycolicibacterium fortuitum</name>
    <name type="common">Mycobacterium fortuitum</name>
    <dbReference type="NCBI Taxonomy" id="1766"/>
    <lineage>
        <taxon>Bacteria</taxon>
        <taxon>Bacillati</taxon>
        <taxon>Actinomycetota</taxon>
        <taxon>Actinomycetes</taxon>
        <taxon>Mycobacteriales</taxon>
        <taxon>Mycobacteriaceae</taxon>
        <taxon>Mycolicibacterium</taxon>
    </lineage>
</organism>